<name>A0ABU8WIM0_9BURK</name>
<sequence>MHESPDDDVHDAPCACALVARAVTLMTEWAGPSPGHAGQPEAYRALLARQVMSDLYFLRSHPGLSPHLREAMAHAHQRWIALARPTSIAAQDTVMDEMSPGARGVSLH</sequence>
<evidence type="ECO:0000313" key="2">
    <source>
        <dbReference type="Proteomes" id="UP001385892"/>
    </source>
</evidence>
<gene>
    <name evidence="1" type="ORF">WKW82_11445</name>
</gene>
<organism evidence="1 2">
    <name type="scientific">Variovorax rhizosphaerae</name>
    <dbReference type="NCBI Taxonomy" id="1836200"/>
    <lineage>
        <taxon>Bacteria</taxon>
        <taxon>Pseudomonadati</taxon>
        <taxon>Pseudomonadota</taxon>
        <taxon>Betaproteobacteria</taxon>
        <taxon>Burkholderiales</taxon>
        <taxon>Comamonadaceae</taxon>
        <taxon>Variovorax</taxon>
    </lineage>
</organism>
<accession>A0ABU8WIM0</accession>
<proteinExistence type="predicted"/>
<protein>
    <submittedName>
        <fullName evidence="1">Uncharacterized protein</fullName>
    </submittedName>
</protein>
<comment type="caution">
    <text evidence="1">The sequence shown here is derived from an EMBL/GenBank/DDBJ whole genome shotgun (WGS) entry which is preliminary data.</text>
</comment>
<dbReference type="RefSeq" id="WP_340342409.1">
    <property type="nucleotide sequence ID" value="NZ_JBBKZT010000004.1"/>
</dbReference>
<reference evidence="1 2" key="1">
    <citation type="submission" date="2024-03" db="EMBL/GenBank/DDBJ databases">
        <title>Novel species of the genus Variovorax.</title>
        <authorList>
            <person name="Liu Q."/>
            <person name="Xin Y.-H."/>
        </authorList>
    </citation>
    <scope>NUCLEOTIDE SEQUENCE [LARGE SCALE GENOMIC DNA]</scope>
    <source>
        <strain evidence="1 2">KACC 18900</strain>
    </source>
</reference>
<dbReference type="Proteomes" id="UP001385892">
    <property type="component" value="Unassembled WGS sequence"/>
</dbReference>
<keyword evidence="2" id="KW-1185">Reference proteome</keyword>
<dbReference type="EMBL" id="JBBKZT010000004">
    <property type="protein sequence ID" value="MEJ8847269.1"/>
    <property type="molecule type" value="Genomic_DNA"/>
</dbReference>
<evidence type="ECO:0000313" key="1">
    <source>
        <dbReference type="EMBL" id="MEJ8847269.1"/>
    </source>
</evidence>